<dbReference type="GO" id="GO:0000166">
    <property type="term" value="F:nucleotide binding"/>
    <property type="evidence" value="ECO:0007669"/>
    <property type="project" value="UniProtKB-KW"/>
</dbReference>
<protein>
    <recommendedName>
        <fullName evidence="3">5'-nucleotidase</fullName>
        <ecNumber evidence="3">3.1.3.5</ecNumber>
    </recommendedName>
</protein>
<dbReference type="GO" id="GO:0005886">
    <property type="term" value="C:plasma membrane"/>
    <property type="evidence" value="ECO:0007669"/>
    <property type="project" value="TreeGrafter"/>
</dbReference>
<feature type="domain" description="5'-Nucleotidase C-terminal" evidence="6">
    <location>
        <begin position="179"/>
        <end position="257"/>
    </location>
</feature>
<dbReference type="SUPFAM" id="SSF55816">
    <property type="entry name" value="5'-nucleotidase (syn. UDP-sugar hydrolase), C-terminal domain"/>
    <property type="match status" value="1"/>
</dbReference>
<keyword evidence="4" id="KW-0547">Nucleotide-binding</keyword>
<dbReference type="OrthoDB" id="7722975at2759"/>
<evidence type="ECO:0000256" key="2">
    <source>
        <dbReference type="ARBA" id="ARBA00006654"/>
    </source>
</evidence>
<evidence type="ECO:0000259" key="6">
    <source>
        <dbReference type="Pfam" id="PF02872"/>
    </source>
</evidence>
<dbReference type="InterPro" id="IPR029052">
    <property type="entry name" value="Metallo-depent_PP-like"/>
</dbReference>
<dbReference type="GO" id="GO:0008253">
    <property type="term" value="F:5'-nucleotidase activity"/>
    <property type="evidence" value="ECO:0007669"/>
    <property type="project" value="UniProtKB-EC"/>
</dbReference>
<accession>A0A7J7J765</accession>
<dbReference type="PANTHER" id="PTHR11575">
    <property type="entry name" value="5'-NUCLEOTIDASE-RELATED"/>
    <property type="match status" value="1"/>
</dbReference>
<comment type="similarity">
    <text evidence="2 4">Belongs to the 5'-nucleotidase family.</text>
</comment>
<gene>
    <name evidence="7" type="ORF">EB796_020422</name>
</gene>
<evidence type="ECO:0000256" key="1">
    <source>
        <dbReference type="ARBA" id="ARBA00000815"/>
    </source>
</evidence>
<evidence type="ECO:0000313" key="7">
    <source>
        <dbReference type="EMBL" id="KAF6021268.1"/>
    </source>
</evidence>
<feature type="compositionally biased region" description="Low complexity" evidence="5">
    <location>
        <begin position="377"/>
        <end position="392"/>
    </location>
</feature>
<feature type="compositionally biased region" description="Polar residues" evidence="5">
    <location>
        <begin position="393"/>
        <end position="404"/>
    </location>
</feature>
<comment type="catalytic activity">
    <reaction evidence="1">
        <text>a ribonucleoside 5'-phosphate + H2O = a ribonucleoside + phosphate</text>
        <dbReference type="Rhea" id="RHEA:12484"/>
        <dbReference type="ChEBI" id="CHEBI:15377"/>
        <dbReference type="ChEBI" id="CHEBI:18254"/>
        <dbReference type="ChEBI" id="CHEBI:43474"/>
        <dbReference type="ChEBI" id="CHEBI:58043"/>
        <dbReference type="EC" id="3.1.3.5"/>
    </reaction>
</comment>
<dbReference type="EC" id="3.1.3.5" evidence="3"/>
<dbReference type="Gene3D" id="3.60.21.10">
    <property type="match status" value="1"/>
</dbReference>
<dbReference type="InterPro" id="IPR006179">
    <property type="entry name" value="5_nucleotidase/apyrase"/>
</dbReference>
<dbReference type="InterPro" id="IPR008334">
    <property type="entry name" value="5'-Nucleotdase_C"/>
</dbReference>
<dbReference type="GO" id="GO:0006196">
    <property type="term" value="P:AMP catabolic process"/>
    <property type="evidence" value="ECO:0007669"/>
    <property type="project" value="TreeGrafter"/>
</dbReference>
<organism evidence="7 8">
    <name type="scientific">Bugula neritina</name>
    <name type="common">Brown bryozoan</name>
    <name type="synonym">Sertularia neritina</name>
    <dbReference type="NCBI Taxonomy" id="10212"/>
    <lineage>
        <taxon>Eukaryota</taxon>
        <taxon>Metazoa</taxon>
        <taxon>Spiralia</taxon>
        <taxon>Lophotrochozoa</taxon>
        <taxon>Bryozoa</taxon>
        <taxon>Gymnolaemata</taxon>
        <taxon>Cheilostomatida</taxon>
        <taxon>Flustrina</taxon>
        <taxon>Buguloidea</taxon>
        <taxon>Bugulidae</taxon>
        <taxon>Bugula</taxon>
    </lineage>
</organism>
<dbReference type="InterPro" id="IPR036907">
    <property type="entry name" value="5'-Nucleotdase_C_sf"/>
</dbReference>
<evidence type="ECO:0000313" key="8">
    <source>
        <dbReference type="Proteomes" id="UP000593567"/>
    </source>
</evidence>
<dbReference type="AlphaFoldDB" id="A0A7J7J765"/>
<sequence>MKYLGNFFAMRWCNGSTGKLVFTDVVTRLTETVAAVKAADPTVNIIIAVGHAGFPVDLEVARQVDGVDIVVGGHTNTFLYNGTNLPSSEKPLGTYPYRVTKNNGKVALCVQAYTFSKYLGHLDIMFDDNGEIMRWSGNPILLDNSVAKDSAMEALLAPLKAHVDSKGNETVARSAVKLNSNCRVAECNFGNLVCDAWIHSNIMFGTDIKWARAAIAFSNSGSIRADINRGSISYRSLKTSMPFRNDVVTVTVSGVQILYDMSQPIGQRVIDMKLRCLDCEVPKYEPLDLSANYTVLTTSFLASGGDGYDVLVTGRLDFENLGYSDSAMVVEYMAALNKVYPTEEGRIRFVSGQPQETTPAPAQTSTPGSTHTRLNNSSGPTSPHSPSTTDSSAMSVTTAFSTTL</sequence>
<evidence type="ECO:0000256" key="4">
    <source>
        <dbReference type="RuleBase" id="RU362119"/>
    </source>
</evidence>
<dbReference type="EMBL" id="VXIV02003079">
    <property type="protein sequence ID" value="KAF6021268.1"/>
    <property type="molecule type" value="Genomic_DNA"/>
</dbReference>
<comment type="caution">
    <text evidence="7">The sequence shown here is derived from an EMBL/GenBank/DDBJ whole genome shotgun (WGS) entry which is preliminary data.</text>
</comment>
<proteinExistence type="inferred from homology"/>
<keyword evidence="4" id="KW-0378">Hydrolase</keyword>
<feature type="region of interest" description="Disordered" evidence="5">
    <location>
        <begin position="351"/>
        <end position="404"/>
    </location>
</feature>
<feature type="compositionally biased region" description="Polar residues" evidence="5">
    <location>
        <begin position="352"/>
        <end position="376"/>
    </location>
</feature>
<evidence type="ECO:0000256" key="3">
    <source>
        <dbReference type="ARBA" id="ARBA00012643"/>
    </source>
</evidence>
<keyword evidence="8" id="KW-1185">Reference proteome</keyword>
<reference evidence="7" key="1">
    <citation type="submission" date="2020-06" db="EMBL/GenBank/DDBJ databases">
        <title>Draft genome of Bugula neritina, a colonial animal packing powerful symbionts and potential medicines.</title>
        <authorList>
            <person name="Rayko M."/>
        </authorList>
    </citation>
    <scope>NUCLEOTIDE SEQUENCE [LARGE SCALE GENOMIC DNA]</scope>
    <source>
        <strain evidence="7">Kwan_BN1</strain>
    </source>
</reference>
<dbReference type="PANTHER" id="PTHR11575:SF24">
    <property type="entry name" value="5'-NUCLEOTIDASE"/>
    <property type="match status" value="1"/>
</dbReference>
<evidence type="ECO:0000256" key="5">
    <source>
        <dbReference type="SAM" id="MobiDB-lite"/>
    </source>
</evidence>
<dbReference type="PRINTS" id="PR01607">
    <property type="entry name" value="APYRASEFAMLY"/>
</dbReference>
<name>A0A7J7J765_BUGNE</name>
<dbReference type="Pfam" id="PF02872">
    <property type="entry name" value="5_nucleotid_C"/>
    <property type="match status" value="1"/>
</dbReference>
<dbReference type="SUPFAM" id="SSF56300">
    <property type="entry name" value="Metallo-dependent phosphatases"/>
    <property type="match status" value="1"/>
</dbReference>
<dbReference type="Proteomes" id="UP000593567">
    <property type="component" value="Unassembled WGS sequence"/>
</dbReference>
<dbReference type="Gene3D" id="3.90.780.10">
    <property type="entry name" value="5'-Nucleotidase, C-terminal domain"/>
    <property type="match status" value="2"/>
</dbReference>